<dbReference type="FunFam" id="3.40.50.720:FF:000084">
    <property type="entry name" value="Short-chain dehydrogenase reductase"/>
    <property type="match status" value="1"/>
</dbReference>
<keyword evidence="4" id="KW-1185">Reference proteome</keyword>
<dbReference type="RefSeq" id="WP_135285332.1">
    <property type="nucleotide sequence ID" value="NZ_SMLL01000004.1"/>
</dbReference>
<evidence type="ECO:0000256" key="2">
    <source>
        <dbReference type="ARBA" id="ARBA00023002"/>
    </source>
</evidence>
<protein>
    <submittedName>
        <fullName evidence="3">3-(Cis-5,6-dihydroxycyclohexa-1, 3-dien-1-yl)propanoate dehydrogenase</fullName>
        <ecNumber evidence="3">1.3.1.87</ecNumber>
    </submittedName>
</protein>
<dbReference type="AlphaFoldDB" id="A0A4Z0BMZ0"/>
<evidence type="ECO:0000313" key="3">
    <source>
        <dbReference type="EMBL" id="TFY99789.1"/>
    </source>
</evidence>
<dbReference type="InterPro" id="IPR002347">
    <property type="entry name" value="SDR_fam"/>
</dbReference>
<dbReference type="PANTHER" id="PTHR43008:SF4">
    <property type="entry name" value="CHAIN DEHYDROGENASE, PUTATIVE (AFU_ORTHOLOGUE AFUA_4G08710)-RELATED"/>
    <property type="match status" value="1"/>
</dbReference>
<dbReference type="InterPro" id="IPR020904">
    <property type="entry name" value="Sc_DH/Rdtase_CS"/>
</dbReference>
<dbReference type="PRINTS" id="PR00081">
    <property type="entry name" value="GDHRDH"/>
</dbReference>
<comment type="similarity">
    <text evidence="1">Belongs to the short-chain dehydrogenases/reductases (SDR) family.</text>
</comment>
<gene>
    <name evidence="3" type="primary">hcaB</name>
    <name evidence="3" type="ORF">EZ242_11680</name>
</gene>
<dbReference type="InterPro" id="IPR036291">
    <property type="entry name" value="NAD(P)-bd_dom_sf"/>
</dbReference>
<dbReference type="OrthoDB" id="9809287at2"/>
<dbReference type="SUPFAM" id="SSF51735">
    <property type="entry name" value="NAD(P)-binding Rossmann-fold domains"/>
    <property type="match status" value="1"/>
</dbReference>
<dbReference type="GO" id="GO:0050664">
    <property type="term" value="F:oxidoreductase activity, acting on NAD(P)H, oxygen as acceptor"/>
    <property type="evidence" value="ECO:0007669"/>
    <property type="project" value="TreeGrafter"/>
</dbReference>
<dbReference type="EC" id="1.3.1.87" evidence="3"/>
<dbReference type="Pfam" id="PF00106">
    <property type="entry name" value="adh_short"/>
    <property type="match status" value="1"/>
</dbReference>
<reference evidence="3 4" key="1">
    <citation type="submission" date="2019-03" db="EMBL/GenBank/DDBJ databases">
        <title>Ramlibacter rhizophilus CCTCC AB2015357, whole genome shotgun sequence.</title>
        <authorList>
            <person name="Zhang X."/>
            <person name="Feng G."/>
            <person name="Zhu H."/>
        </authorList>
    </citation>
    <scope>NUCLEOTIDE SEQUENCE [LARGE SCALE GENOMIC DNA]</scope>
    <source>
        <strain evidence="3 4">CCTCC AB2015357</strain>
    </source>
</reference>
<evidence type="ECO:0000313" key="4">
    <source>
        <dbReference type="Proteomes" id="UP000297564"/>
    </source>
</evidence>
<keyword evidence="2 3" id="KW-0560">Oxidoreductase</keyword>
<organism evidence="3 4">
    <name type="scientific">Ramlibacter rhizophilus</name>
    <dbReference type="NCBI Taxonomy" id="1781167"/>
    <lineage>
        <taxon>Bacteria</taxon>
        <taxon>Pseudomonadati</taxon>
        <taxon>Pseudomonadota</taxon>
        <taxon>Betaproteobacteria</taxon>
        <taxon>Burkholderiales</taxon>
        <taxon>Comamonadaceae</taxon>
        <taxon>Ramlibacter</taxon>
    </lineage>
</organism>
<dbReference type="EMBL" id="SMLL01000004">
    <property type="protein sequence ID" value="TFY99789.1"/>
    <property type="molecule type" value="Genomic_DNA"/>
</dbReference>
<sequence length="286" mass="29548">MAEGSVSRRLAEQVALVTGGASGLGRAVVKRFVAEGGRVVVLDRSAARLRELTEEFGAAVAPCEGDVRSLASNQAAVALALSSFGALDCLVANAGIWDYGVPLAELPERQIDAAFDEIFQVNVKGPLLAAKAALPALVASRGSVILTLSNAAFHTGGGGPLYTATKHAGLGLVRQLAYEFAPHVRVNGVAPGVIDTDLRGLAALGMEMCSLHDLDLPAKAEARLPTRQVPTPDQYAGAYVFFASRQDNVPATGAILNYDGGLGIRGLAQPRGGDGLPALYNLPEPA</sequence>
<dbReference type="PANTHER" id="PTHR43008">
    <property type="entry name" value="BENZIL REDUCTASE"/>
    <property type="match status" value="1"/>
</dbReference>
<accession>A0A4Z0BMZ0</accession>
<name>A0A4Z0BMZ0_9BURK</name>
<proteinExistence type="inferred from homology"/>
<dbReference type="GO" id="GO:0018498">
    <property type="term" value="F:2,3-dihydroxy-2,3-dihydro-phenylpropionate dehydrogenase activity"/>
    <property type="evidence" value="ECO:0007669"/>
    <property type="project" value="UniProtKB-EC"/>
</dbReference>
<dbReference type="NCBIfam" id="NF004849">
    <property type="entry name" value="PRK06200.1"/>
    <property type="match status" value="1"/>
</dbReference>
<comment type="caution">
    <text evidence="3">The sequence shown here is derived from an EMBL/GenBank/DDBJ whole genome shotgun (WGS) entry which is preliminary data.</text>
</comment>
<evidence type="ECO:0000256" key="1">
    <source>
        <dbReference type="ARBA" id="ARBA00006484"/>
    </source>
</evidence>
<dbReference type="Gene3D" id="3.40.50.720">
    <property type="entry name" value="NAD(P)-binding Rossmann-like Domain"/>
    <property type="match status" value="1"/>
</dbReference>
<dbReference type="PROSITE" id="PS00061">
    <property type="entry name" value="ADH_SHORT"/>
    <property type="match status" value="1"/>
</dbReference>
<dbReference type="Proteomes" id="UP000297564">
    <property type="component" value="Unassembled WGS sequence"/>
</dbReference>